<organism evidence="1 2">
    <name type="scientific">Candidatus Desulfosporosinus infrequens</name>
    <dbReference type="NCBI Taxonomy" id="2043169"/>
    <lineage>
        <taxon>Bacteria</taxon>
        <taxon>Bacillati</taxon>
        <taxon>Bacillota</taxon>
        <taxon>Clostridia</taxon>
        <taxon>Eubacteriales</taxon>
        <taxon>Desulfitobacteriaceae</taxon>
        <taxon>Desulfosporosinus</taxon>
    </lineage>
</organism>
<reference evidence="2" key="1">
    <citation type="submission" date="2018-02" db="EMBL/GenBank/DDBJ databases">
        <authorList>
            <person name="Hausmann B."/>
        </authorList>
    </citation>
    <scope>NUCLEOTIDE SEQUENCE [LARGE SCALE GENOMIC DNA]</scope>
    <source>
        <strain evidence="2">Peat soil MAG SbF1</strain>
    </source>
</reference>
<dbReference type="Proteomes" id="UP000238916">
    <property type="component" value="Unassembled WGS sequence"/>
</dbReference>
<evidence type="ECO:0000313" key="2">
    <source>
        <dbReference type="Proteomes" id="UP000238916"/>
    </source>
</evidence>
<evidence type="ECO:0000313" key="1">
    <source>
        <dbReference type="EMBL" id="SPF55653.1"/>
    </source>
</evidence>
<evidence type="ECO:0008006" key="3">
    <source>
        <dbReference type="Google" id="ProtNLM"/>
    </source>
</evidence>
<dbReference type="AlphaFoldDB" id="A0A2U3LUN5"/>
<name>A0A2U3LUN5_9FIRM</name>
<gene>
    <name evidence="1" type="ORF">SBF1_8400001</name>
</gene>
<dbReference type="Gene3D" id="1.10.287.950">
    <property type="entry name" value="Methyl-accepting chemotaxis protein"/>
    <property type="match status" value="1"/>
</dbReference>
<sequence>MSNQINEISSSIKNIAFNGQSLLVSAQEIDKISKKSAGETQTISAATEEQSASMQEVAASSRELSKLARNLEEAVTKFQI</sequence>
<accession>A0A2U3LUN5</accession>
<dbReference type="SUPFAM" id="SSF58104">
    <property type="entry name" value="Methyl-accepting chemotaxis protein (MCP) signaling domain"/>
    <property type="match status" value="1"/>
</dbReference>
<dbReference type="EMBL" id="OMOF01000824">
    <property type="protein sequence ID" value="SPF55653.1"/>
    <property type="molecule type" value="Genomic_DNA"/>
</dbReference>
<proteinExistence type="predicted"/>
<protein>
    <recommendedName>
        <fullName evidence="3">Methyl-accepting chemotaxis protein</fullName>
    </recommendedName>
</protein>